<accession>A0A6H0UHG6</accession>
<sequence length="141" mass="16680">MAYGDFWKVVTQKDYDRIQEWISDHDFEEIDTESVDVAYLLFKDKYGKEIQLVEWVESEPKIDEETGEEYYDEPDTYRYTDSDNEGTTIEYYVAENEKVRNIANDMAQNHWHYASDLIPPYSDVSLGDYTSQLAQAGYTDY</sequence>
<name>A0A6H0UHG6_9LACT</name>
<dbReference type="Proteomes" id="UP000501945">
    <property type="component" value="Plasmid pLraf_19_5_1"/>
</dbReference>
<dbReference type="AlphaFoldDB" id="A0A6H0UHG6"/>
<dbReference type="EMBL" id="CP047617">
    <property type="protein sequence ID" value="QIW55048.1"/>
    <property type="molecule type" value="Genomic_DNA"/>
</dbReference>
<evidence type="ECO:0000313" key="1">
    <source>
        <dbReference type="EMBL" id="QIW55048.1"/>
    </source>
</evidence>
<dbReference type="RefSeq" id="WP_167839277.1">
    <property type="nucleotide sequence ID" value="NZ_CP047617.1"/>
</dbReference>
<reference evidence="1 2" key="1">
    <citation type="submission" date="2019-12" db="EMBL/GenBank/DDBJ databases">
        <title>Whole genome sequences of Lactococcus raffinolactis strains isolated from sewage.</title>
        <authorList>
            <person name="Ybazeta G."/>
            <person name="Ross M."/>
            <person name="Brabant-Kirwan D."/>
            <person name="Saleh M."/>
            <person name="Dillon J.A."/>
            <person name="Splinter K."/>
            <person name="Nokhbeh R."/>
        </authorList>
    </citation>
    <scope>NUCLEOTIDE SEQUENCE [LARGE SCALE GENOMIC DNA]</scope>
    <source>
        <strain evidence="1 2">Lr_19_5</strain>
        <plasmid evidence="2">plraf_19_5_1</plasmid>
    </source>
</reference>
<keyword evidence="1" id="KW-0614">Plasmid</keyword>
<proteinExistence type="predicted"/>
<gene>
    <name evidence="1" type="ORF">GU336_12745</name>
</gene>
<protein>
    <submittedName>
        <fullName evidence="1">Uncharacterized protein</fullName>
    </submittedName>
</protein>
<organism evidence="1 2">
    <name type="scientific">Pseudolactococcus raffinolactis</name>
    <dbReference type="NCBI Taxonomy" id="1366"/>
    <lineage>
        <taxon>Bacteria</taxon>
        <taxon>Bacillati</taxon>
        <taxon>Bacillota</taxon>
        <taxon>Bacilli</taxon>
        <taxon>Lactobacillales</taxon>
        <taxon>Streptococcaceae</taxon>
        <taxon>Pseudolactococcus</taxon>
    </lineage>
</organism>
<geneLocation type="plasmid" evidence="2">
    <name>plraf_19_5_1</name>
</geneLocation>
<evidence type="ECO:0000313" key="2">
    <source>
        <dbReference type="Proteomes" id="UP000501945"/>
    </source>
</evidence>